<keyword evidence="4" id="KW-0808">Transferase</keyword>
<dbReference type="Gene3D" id="1.10.510.10">
    <property type="entry name" value="Transferase(Phosphotransferase) domain 1"/>
    <property type="match status" value="1"/>
</dbReference>
<dbReference type="InterPro" id="IPR017441">
    <property type="entry name" value="Protein_kinase_ATP_BS"/>
</dbReference>
<dbReference type="Pfam" id="PF01657">
    <property type="entry name" value="Stress-antifung"/>
    <property type="match status" value="2"/>
</dbReference>
<keyword evidence="5 19" id="KW-0812">Transmembrane</keyword>
<feature type="binding site" evidence="17">
    <location>
        <position position="376"/>
    </location>
    <ligand>
        <name>ATP</name>
        <dbReference type="ChEBI" id="CHEBI:30616"/>
    </ligand>
</feature>
<evidence type="ECO:0000256" key="7">
    <source>
        <dbReference type="ARBA" id="ARBA00022737"/>
    </source>
</evidence>
<keyword evidence="10 17" id="KW-0067">ATP-binding</keyword>
<evidence type="ECO:0000259" key="20">
    <source>
        <dbReference type="PROSITE" id="PS50011"/>
    </source>
</evidence>
<dbReference type="Gramene" id="Kaladp0024s0109.1.v1.1">
    <property type="protein sequence ID" value="Kaladp0024s0109.1.v1.1"/>
    <property type="gene ID" value="Kaladp0024s0109.v1.1"/>
</dbReference>
<dbReference type="FunFam" id="1.10.510.10:FF:000336">
    <property type="entry name" value="Cysteine-rich receptor-like protein kinase 2"/>
    <property type="match status" value="1"/>
</dbReference>
<evidence type="ECO:0000256" key="11">
    <source>
        <dbReference type="ARBA" id="ARBA00022989"/>
    </source>
</evidence>
<feature type="compositionally biased region" description="Polar residues" evidence="18">
    <location>
        <begin position="658"/>
        <end position="676"/>
    </location>
</feature>
<dbReference type="FunFam" id="3.30.200.20:FF:000177">
    <property type="entry name" value="Cysteine-rich receptor-like protein kinase 2"/>
    <property type="match status" value="1"/>
</dbReference>
<proteinExistence type="predicted"/>
<reference evidence="22" key="1">
    <citation type="submission" date="2021-01" db="UniProtKB">
        <authorList>
            <consortium name="EnsemblPlants"/>
        </authorList>
    </citation>
    <scope>IDENTIFICATION</scope>
</reference>
<comment type="catalytic activity">
    <reaction evidence="15">
        <text>L-seryl-[protein] + ATP = O-phospho-L-seryl-[protein] + ADP + H(+)</text>
        <dbReference type="Rhea" id="RHEA:17989"/>
        <dbReference type="Rhea" id="RHEA-COMP:9863"/>
        <dbReference type="Rhea" id="RHEA-COMP:11604"/>
        <dbReference type="ChEBI" id="CHEBI:15378"/>
        <dbReference type="ChEBI" id="CHEBI:29999"/>
        <dbReference type="ChEBI" id="CHEBI:30616"/>
        <dbReference type="ChEBI" id="CHEBI:83421"/>
        <dbReference type="ChEBI" id="CHEBI:456216"/>
    </reaction>
</comment>
<dbReference type="CDD" id="cd14066">
    <property type="entry name" value="STKc_IRAK"/>
    <property type="match status" value="1"/>
</dbReference>
<dbReference type="SUPFAM" id="SSF56112">
    <property type="entry name" value="Protein kinase-like (PK-like)"/>
    <property type="match status" value="1"/>
</dbReference>
<dbReference type="Pfam" id="PF00069">
    <property type="entry name" value="Pkinase"/>
    <property type="match status" value="1"/>
</dbReference>
<dbReference type="PROSITE" id="PS51473">
    <property type="entry name" value="GNK2"/>
    <property type="match status" value="2"/>
</dbReference>
<name>A0A7N0ZSA6_KALFE</name>
<dbReference type="EnsemblPlants" id="Kaladp0024s0109.1.v1.1">
    <property type="protein sequence ID" value="Kaladp0024s0109.1.v1.1"/>
    <property type="gene ID" value="Kaladp0024s0109.v1.1"/>
</dbReference>
<evidence type="ECO:0008006" key="24">
    <source>
        <dbReference type="Google" id="ProtNLM"/>
    </source>
</evidence>
<dbReference type="InterPro" id="IPR002902">
    <property type="entry name" value="GNK2"/>
</dbReference>
<evidence type="ECO:0000313" key="22">
    <source>
        <dbReference type="EnsemblPlants" id="Kaladp0024s0109.1.v1.1"/>
    </source>
</evidence>
<evidence type="ECO:0000256" key="17">
    <source>
        <dbReference type="PROSITE-ProRule" id="PRU10141"/>
    </source>
</evidence>
<evidence type="ECO:0000256" key="9">
    <source>
        <dbReference type="ARBA" id="ARBA00022777"/>
    </source>
</evidence>
<sequence>MGFSHRFLGPSSGSWSSRVDFLQHAQLVSLVCCVLFAPFSISDPRATQVALICTNRTAPEAERTPFVANFIASLDAVTPLVSARRFAGVVNGSGNATVFTFGECMKDLSQLDCDQCFAQCKTQILRCLPFQRLIRGGRLFYDGCYLRYDDYDFFKEAVSPVDRTVCSNWTVAGNVTVFWESVVGLMTNLSRHAPKNDGFLVGNFTGSGTNLTVYGLAQCWERVTGAACNTCLTQAVANISSCAPKEEGRILRAGCYMRYSTKKFYDNSTSVPAAGNGGGGRSRLATILAATSASAAFLLIVAAGLFVARKKQLKRQRERKQLGSLLATVNKSKLNFSYETLEKATNYFSNANKLGQGGSGSVYKGTLPDGKVVAIKRLFFNTRQWVDHFFNEVNLISDINHKNLVRLLGCSIAGPESLLVYEYVPNQSLQDHMFGNRKNVPLSWAVRCNIILGTAQGLAYLHEEMSSRIIHRDIKLSNVLLDEDCSAKIADFGLARLFPEDRTHISTAIAGTLGYMAPEYIVRGKLTEKADVYSFGVLVAEVVCGRKNSAFTQNSYSMLQMVWNSYRSGKLHETADPSLRGNFQEKEVARLLHIALLCVQASAETRPAMSLVVRMLTDEADCDLPEPTQPPFLNLGSSSQEIGPLFSPSVYDEFRPGSDTQSSGNNMTDSSFLEPR</sequence>
<evidence type="ECO:0000256" key="4">
    <source>
        <dbReference type="ARBA" id="ARBA00022679"/>
    </source>
</evidence>
<dbReference type="Gene3D" id="3.30.430.20">
    <property type="entry name" value="Gnk2 domain, C-X8-C-X2-C motif"/>
    <property type="match status" value="2"/>
</dbReference>
<evidence type="ECO:0000256" key="2">
    <source>
        <dbReference type="ARBA" id="ARBA00022527"/>
    </source>
</evidence>
<evidence type="ECO:0000256" key="8">
    <source>
        <dbReference type="ARBA" id="ARBA00022741"/>
    </source>
</evidence>
<keyword evidence="2" id="KW-0723">Serine/threonine-protein kinase</keyword>
<keyword evidence="12 19" id="KW-0472">Membrane</keyword>
<dbReference type="CDD" id="cd23509">
    <property type="entry name" value="Gnk2-like"/>
    <property type="match status" value="2"/>
</dbReference>
<comment type="catalytic activity">
    <reaction evidence="16">
        <text>L-threonyl-[protein] + ATP = O-phospho-L-threonyl-[protein] + ADP + H(+)</text>
        <dbReference type="Rhea" id="RHEA:46608"/>
        <dbReference type="Rhea" id="RHEA-COMP:11060"/>
        <dbReference type="Rhea" id="RHEA-COMP:11605"/>
        <dbReference type="ChEBI" id="CHEBI:15378"/>
        <dbReference type="ChEBI" id="CHEBI:30013"/>
        <dbReference type="ChEBI" id="CHEBI:30616"/>
        <dbReference type="ChEBI" id="CHEBI:61977"/>
        <dbReference type="ChEBI" id="CHEBI:456216"/>
    </reaction>
</comment>
<feature type="transmembrane region" description="Helical" evidence="19">
    <location>
        <begin position="284"/>
        <end position="308"/>
    </location>
</feature>
<evidence type="ECO:0000256" key="16">
    <source>
        <dbReference type="ARBA" id="ARBA00047951"/>
    </source>
</evidence>
<dbReference type="InterPro" id="IPR008271">
    <property type="entry name" value="Ser/Thr_kinase_AS"/>
</dbReference>
<keyword evidence="13" id="KW-0675">Receptor</keyword>
<evidence type="ECO:0000256" key="3">
    <source>
        <dbReference type="ARBA" id="ARBA00022553"/>
    </source>
</evidence>
<dbReference type="Proteomes" id="UP000594263">
    <property type="component" value="Unplaced"/>
</dbReference>
<evidence type="ECO:0000256" key="10">
    <source>
        <dbReference type="ARBA" id="ARBA00022840"/>
    </source>
</evidence>
<keyword evidence="9" id="KW-0418">Kinase</keyword>
<dbReference type="InterPro" id="IPR011009">
    <property type="entry name" value="Kinase-like_dom_sf"/>
</dbReference>
<keyword evidence="3" id="KW-0597">Phosphoprotein</keyword>
<feature type="domain" description="Gnk2-homologous" evidence="21">
    <location>
        <begin position="48"/>
        <end position="153"/>
    </location>
</feature>
<dbReference type="PROSITE" id="PS00107">
    <property type="entry name" value="PROTEIN_KINASE_ATP"/>
    <property type="match status" value="1"/>
</dbReference>
<evidence type="ECO:0000256" key="5">
    <source>
        <dbReference type="ARBA" id="ARBA00022692"/>
    </source>
</evidence>
<feature type="domain" description="Protein kinase" evidence="20">
    <location>
        <begin position="348"/>
        <end position="633"/>
    </location>
</feature>
<dbReference type="InterPro" id="IPR052059">
    <property type="entry name" value="CR_Ser/Thr_kinase"/>
</dbReference>
<evidence type="ECO:0000256" key="18">
    <source>
        <dbReference type="SAM" id="MobiDB-lite"/>
    </source>
</evidence>
<evidence type="ECO:0000256" key="13">
    <source>
        <dbReference type="ARBA" id="ARBA00023170"/>
    </source>
</evidence>
<feature type="region of interest" description="Disordered" evidence="18">
    <location>
        <begin position="625"/>
        <end position="676"/>
    </location>
</feature>
<feature type="domain" description="Gnk2-homologous" evidence="21">
    <location>
        <begin position="160"/>
        <end position="264"/>
    </location>
</feature>
<evidence type="ECO:0000256" key="6">
    <source>
        <dbReference type="ARBA" id="ARBA00022729"/>
    </source>
</evidence>
<dbReference type="PROSITE" id="PS50011">
    <property type="entry name" value="PROTEIN_KINASE_DOM"/>
    <property type="match status" value="1"/>
</dbReference>
<dbReference type="OMA" id="QSWIEPR"/>
<evidence type="ECO:0000256" key="1">
    <source>
        <dbReference type="ARBA" id="ARBA00004167"/>
    </source>
</evidence>
<protein>
    <recommendedName>
        <fullName evidence="24">Cysteine-rich receptor-like protein kinase 3</fullName>
    </recommendedName>
</protein>
<dbReference type="Gene3D" id="3.30.200.20">
    <property type="entry name" value="Phosphorylase Kinase, domain 1"/>
    <property type="match status" value="1"/>
</dbReference>
<dbReference type="GO" id="GO:0004674">
    <property type="term" value="F:protein serine/threonine kinase activity"/>
    <property type="evidence" value="ECO:0007669"/>
    <property type="project" value="UniProtKB-KW"/>
</dbReference>
<dbReference type="PROSITE" id="PS00108">
    <property type="entry name" value="PROTEIN_KINASE_ST"/>
    <property type="match status" value="1"/>
</dbReference>
<evidence type="ECO:0000256" key="15">
    <source>
        <dbReference type="ARBA" id="ARBA00047558"/>
    </source>
</evidence>
<dbReference type="FunFam" id="3.30.430.20:FF:000015">
    <property type="entry name" value="Cysteine-rich receptor-like protein kinase 3"/>
    <property type="match status" value="1"/>
</dbReference>
<accession>A0A7N0ZSA6</accession>
<dbReference type="AlphaFoldDB" id="A0A7N0ZSA6"/>
<dbReference type="PANTHER" id="PTHR47973">
    <property type="entry name" value="CYSTEINE-RICH RECEPTOR-LIKE PROTEIN KINASE 3"/>
    <property type="match status" value="1"/>
</dbReference>
<dbReference type="GO" id="GO:0016020">
    <property type="term" value="C:membrane"/>
    <property type="evidence" value="ECO:0007669"/>
    <property type="project" value="UniProtKB-SubCell"/>
</dbReference>
<evidence type="ECO:0000256" key="14">
    <source>
        <dbReference type="ARBA" id="ARBA00023180"/>
    </source>
</evidence>
<keyword evidence="23" id="KW-1185">Reference proteome</keyword>
<dbReference type="SMART" id="SM00220">
    <property type="entry name" value="S_TKc"/>
    <property type="match status" value="1"/>
</dbReference>
<evidence type="ECO:0000313" key="23">
    <source>
        <dbReference type="Proteomes" id="UP000594263"/>
    </source>
</evidence>
<organism evidence="22 23">
    <name type="scientific">Kalanchoe fedtschenkoi</name>
    <name type="common">Lavender scallops</name>
    <name type="synonym">South American air plant</name>
    <dbReference type="NCBI Taxonomy" id="63787"/>
    <lineage>
        <taxon>Eukaryota</taxon>
        <taxon>Viridiplantae</taxon>
        <taxon>Streptophyta</taxon>
        <taxon>Embryophyta</taxon>
        <taxon>Tracheophyta</taxon>
        <taxon>Spermatophyta</taxon>
        <taxon>Magnoliopsida</taxon>
        <taxon>eudicotyledons</taxon>
        <taxon>Gunneridae</taxon>
        <taxon>Pentapetalae</taxon>
        <taxon>Saxifragales</taxon>
        <taxon>Crassulaceae</taxon>
        <taxon>Kalanchoe</taxon>
    </lineage>
</organism>
<evidence type="ECO:0000256" key="12">
    <source>
        <dbReference type="ARBA" id="ARBA00023136"/>
    </source>
</evidence>
<evidence type="ECO:0000256" key="19">
    <source>
        <dbReference type="SAM" id="Phobius"/>
    </source>
</evidence>
<keyword evidence="8 17" id="KW-0547">Nucleotide-binding</keyword>
<dbReference type="InterPro" id="IPR000719">
    <property type="entry name" value="Prot_kinase_dom"/>
</dbReference>
<keyword evidence="11 19" id="KW-1133">Transmembrane helix</keyword>
<evidence type="ECO:0000259" key="21">
    <source>
        <dbReference type="PROSITE" id="PS51473"/>
    </source>
</evidence>
<keyword evidence="14" id="KW-0325">Glycoprotein</keyword>
<dbReference type="InterPro" id="IPR038408">
    <property type="entry name" value="GNK2_sf"/>
</dbReference>
<keyword evidence="7" id="KW-0677">Repeat</keyword>
<comment type="subcellular location">
    <subcellularLocation>
        <location evidence="1">Membrane</location>
        <topology evidence="1">Single-pass membrane protein</topology>
    </subcellularLocation>
</comment>
<dbReference type="GO" id="GO:0005524">
    <property type="term" value="F:ATP binding"/>
    <property type="evidence" value="ECO:0007669"/>
    <property type="project" value="UniProtKB-UniRule"/>
</dbReference>
<keyword evidence="6" id="KW-0732">Signal</keyword>
<dbReference type="FunFam" id="3.30.430.20:FF:000005">
    <property type="entry name" value="Cysteine-rich receptor-like protein kinase 2"/>
    <property type="match status" value="1"/>
</dbReference>